<evidence type="ECO:0000313" key="5">
    <source>
        <dbReference type="Proteomes" id="UP000001930"/>
    </source>
</evidence>
<organism evidence="4 5">
    <name type="scientific">Burkholderia thailandensis (strain ATCC 700388 / DSM 13276 / CCUG 48851 / CIP 106301 / E264)</name>
    <dbReference type="NCBI Taxonomy" id="271848"/>
    <lineage>
        <taxon>Bacteria</taxon>
        <taxon>Pseudomonadati</taxon>
        <taxon>Pseudomonadota</taxon>
        <taxon>Betaproteobacteria</taxon>
        <taxon>Burkholderiales</taxon>
        <taxon>Burkholderiaceae</taxon>
        <taxon>Burkholderia</taxon>
        <taxon>pseudomallei group</taxon>
    </lineage>
</organism>
<dbReference type="Pfam" id="PF08327">
    <property type="entry name" value="AHSA1"/>
    <property type="match status" value="1"/>
</dbReference>
<reference evidence="4 5" key="1">
    <citation type="journal article" date="2005" name="BMC Genomics">
        <title>Bacterial genome adaptation to niches: divergence of the potential virulence genes in three Burkholderia species of different survival strategies.</title>
        <authorList>
            <person name="Kim H.S."/>
            <person name="Schell M.A."/>
            <person name="Yu Y."/>
            <person name="Ulrich R.L."/>
            <person name="Sarria S.H."/>
            <person name="Nierman W.C."/>
            <person name="DeShazer D."/>
        </authorList>
    </citation>
    <scope>NUCLEOTIDE SEQUENCE [LARGE SCALE GENOMIC DNA]</scope>
    <source>
        <strain evidence="5">ATCC 700388 / DSM 13276 / CCUG 48851 / CIP 106301 / E264</strain>
    </source>
</reference>
<dbReference type="SUPFAM" id="SSF55961">
    <property type="entry name" value="Bet v1-like"/>
    <property type="match status" value="1"/>
</dbReference>
<feature type="compositionally biased region" description="Low complexity" evidence="2">
    <location>
        <begin position="49"/>
        <end position="62"/>
    </location>
</feature>
<feature type="compositionally biased region" description="Basic residues" evidence="2">
    <location>
        <begin position="63"/>
        <end position="76"/>
    </location>
</feature>
<feature type="domain" description="Activator of Hsp90 ATPase homologue 1/2-like C-terminal" evidence="3">
    <location>
        <begin position="82"/>
        <end position="176"/>
    </location>
</feature>
<evidence type="ECO:0000313" key="4">
    <source>
        <dbReference type="EMBL" id="ABC35235.1"/>
    </source>
</evidence>
<feature type="region of interest" description="Disordered" evidence="2">
    <location>
        <begin position="1"/>
        <end position="88"/>
    </location>
</feature>
<dbReference type="EMBL" id="CP000085">
    <property type="protein sequence ID" value="ABC35235.1"/>
    <property type="molecule type" value="Genomic_DNA"/>
</dbReference>
<protein>
    <recommendedName>
        <fullName evidence="3">Activator of Hsp90 ATPase homologue 1/2-like C-terminal domain-containing protein</fullName>
    </recommendedName>
</protein>
<sequence>MRRAAAGGAGHAAQPRVASAAAPPPGAASAIVGIPRMHCSNPTRRPKPNRSASSSSSPARPRGSGRRSPNPRRSRAGGRWAAGDASPVPGHRFMLDMVPWGRRPREVIAVEPERRFAIAFAQGTLDTTIAWRLEPAAGGTRVFLEHAGFDADAPRARIDIEYEGMKRGRPSVLARIEPAIDG</sequence>
<keyword evidence="5" id="KW-1185">Reference proteome</keyword>
<dbReference type="InterPro" id="IPR023393">
    <property type="entry name" value="START-like_dom_sf"/>
</dbReference>
<comment type="similarity">
    <text evidence="1">Belongs to the AHA1 family.</text>
</comment>
<name>Q2T744_BURTA</name>
<feature type="compositionally biased region" description="Low complexity" evidence="2">
    <location>
        <begin position="1"/>
        <end position="35"/>
    </location>
</feature>
<evidence type="ECO:0000256" key="1">
    <source>
        <dbReference type="ARBA" id="ARBA00006817"/>
    </source>
</evidence>
<evidence type="ECO:0000259" key="3">
    <source>
        <dbReference type="Pfam" id="PF08327"/>
    </source>
</evidence>
<dbReference type="Proteomes" id="UP000001930">
    <property type="component" value="Chromosome II"/>
</dbReference>
<gene>
    <name evidence="4" type="ordered locus">BTH_II0808</name>
</gene>
<dbReference type="HOGENOM" id="CLU_1479443_0_0_4"/>
<dbReference type="InterPro" id="IPR013538">
    <property type="entry name" value="ASHA1/2-like_C"/>
</dbReference>
<dbReference type="AlphaFoldDB" id="Q2T744"/>
<accession>Q2T744</accession>
<dbReference type="Gene3D" id="3.30.530.20">
    <property type="match status" value="1"/>
</dbReference>
<dbReference type="KEGG" id="bte:BTH_II0808"/>
<proteinExistence type="inferred from homology"/>
<evidence type="ECO:0000256" key="2">
    <source>
        <dbReference type="SAM" id="MobiDB-lite"/>
    </source>
</evidence>
<dbReference type="CDD" id="cd07814">
    <property type="entry name" value="SRPBCC_CalC_Aha1-like"/>
    <property type="match status" value="1"/>
</dbReference>